<reference evidence="1 2" key="1">
    <citation type="submission" date="2021-04" db="EMBL/GenBank/DDBJ databases">
        <authorList>
            <person name="De Guttry C."/>
            <person name="Zahm M."/>
            <person name="Klopp C."/>
            <person name="Cabau C."/>
            <person name="Louis A."/>
            <person name="Berthelot C."/>
            <person name="Parey E."/>
            <person name="Roest Crollius H."/>
            <person name="Montfort J."/>
            <person name="Robinson-Rechavi M."/>
            <person name="Bucao C."/>
            <person name="Bouchez O."/>
            <person name="Gislard M."/>
            <person name="Lluch J."/>
            <person name="Milhes M."/>
            <person name="Lampietro C."/>
            <person name="Lopez Roques C."/>
            <person name="Donnadieu C."/>
            <person name="Braasch I."/>
            <person name="Desvignes T."/>
            <person name="Postlethwait J."/>
            <person name="Bobe J."/>
            <person name="Wedekind C."/>
            <person name="Guiguen Y."/>
        </authorList>
    </citation>
    <scope>NUCLEOTIDE SEQUENCE [LARGE SCALE GENOMIC DNA]</scope>
    <source>
        <strain evidence="1">Cs_M1</strain>
        <tissue evidence="1">Blood</tissue>
    </source>
</reference>
<sequence length="58" mass="7277">MVNIYEWCLNYRTKHKENSLQTYIFVNVQYNIFVNNYKYSKQHMNHIQHRTTYSVILF</sequence>
<organism evidence="1 2">
    <name type="scientific">Coregonus suidteri</name>
    <dbReference type="NCBI Taxonomy" id="861788"/>
    <lineage>
        <taxon>Eukaryota</taxon>
        <taxon>Metazoa</taxon>
        <taxon>Chordata</taxon>
        <taxon>Craniata</taxon>
        <taxon>Vertebrata</taxon>
        <taxon>Euteleostomi</taxon>
        <taxon>Actinopterygii</taxon>
        <taxon>Neopterygii</taxon>
        <taxon>Teleostei</taxon>
        <taxon>Protacanthopterygii</taxon>
        <taxon>Salmoniformes</taxon>
        <taxon>Salmonidae</taxon>
        <taxon>Coregoninae</taxon>
        <taxon>Coregonus</taxon>
    </lineage>
</organism>
<evidence type="ECO:0000313" key="1">
    <source>
        <dbReference type="EMBL" id="KAK6317863.1"/>
    </source>
</evidence>
<evidence type="ECO:0000313" key="2">
    <source>
        <dbReference type="Proteomes" id="UP001356427"/>
    </source>
</evidence>
<dbReference type="EMBL" id="JAGTTL010000009">
    <property type="protein sequence ID" value="KAK6317863.1"/>
    <property type="molecule type" value="Genomic_DNA"/>
</dbReference>
<name>A0AAN8LSI6_9TELE</name>
<proteinExistence type="predicted"/>
<gene>
    <name evidence="1" type="ORF">J4Q44_G00111540</name>
</gene>
<dbReference type="AlphaFoldDB" id="A0AAN8LSI6"/>
<keyword evidence="2" id="KW-1185">Reference proteome</keyword>
<comment type="caution">
    <text evidence="1">The sequence shown here is derived from an EMBL/GenBank/DDBJ whole genome shotgun (WGS) entry which is preliminary data.</text>
</comment>
<accession>A0AAN8LSI6</accession>
<dbReference type="Proteomes" id="UP001356427">
    <property type="component" value="Unassembled WGS sequence"/>
</dbReference>
<protein>
    <submittedName>
        <fullName evidence="1">Uncharacterized protein</fullName>
    </submittedName>
</protein>